<accession>A0ABT1K2E6</accession>
<keyword evidence="3" id="KW-1185">Reference proteome</keyword>
<feature type="transmembrane region" description="Helical" evidence="1">
    <location>
        <begin position="15"/>
        <end position="39"/>
    </location>
</feature>
<proteinExistence type="predicted"/>
<organism evidence="2 3">
    <name type="scientific">Nonomuraea roseoviolacea subsp. carminata</name>
    <dbReference type="NCBI Taxonomy" id="160689"/>
    <lineage>
        <taxon>Bacteria</taxon>
        <taxon>Bacillati</taxon>
        <taxon>Actinomycetota</taxon>
        <taxon>Actinomycetes</taxon>
        <taxon>Streptosporangiales</taxon>
        <taxon>Streptosporangiaceae</taxon>
        <taxon>Nonomuraea</taxon>
    </lineage>
</organism>
<dbReference type="EMBL" id="JAMZEC010000001">
    <property type="protein sequence ID" value="MCP2348173.1"/>
    <property type="molecule type" value="Genomic_DNA"/>
</dbReference>
<sequence length="89" mass="9222">MPDQARDASMGRWEAAAVVTLGTILGLVIAMGTLVLLHLTSGGSYLRPAPQWWLFSLVAAGAAVARLATSAPPMRRAAPVPGLEAARAE</sequence>
<name>A0ABT1K2E6_9ACTN</name>
<keyword evidence="1" id="KW-0812">Transmembrane</keyword>
<reference evidence="2 3" key="1">
    <citation type="submission" date="2022-06" db="EMBL/GenBank/DDBJ databases">
        <title>Sequencing the genomes of 1000 actinobacteria strains.</title>
        <authorList>
            <person name="Klenk H.-P."/>
        </authorList>
    </citation>
    <scope>NUCLEOTIDE SEQUENCE [LARGE SCALE GENOMIC DNA]</scope>
    <source>
        <strain evidence="2 3">DSM 44170</strain>
    </source>
</reference>
<gene>
    <name evidence="2" type="ORF">HD595_004295</name>
</gene>
<evidence type="ECO:0000256" key="1">
    <source>
        <dbReference type="SAM" id="Phobius"/>
    </source>
</evidence>
<protein>
    <submittedName>
        <fullName evidence="2">ABC-type antimicrobial peptide transport system permease subunit</fullName>
    </submittedName>
</protein>
<evidence type="ECO:0000313" key="2">
    <source>
        <dbReference type="EMBL" id="MCP2348173.1"/>
    </source>
</evidence>
<feature type="transmembrane region" description="Helical" evidence="1">
    <location>
        <begin position="51"/>
        <end position="69"/>
    </location>
</feature>
<comment type="caution">
    <text evidence="2">The sequence shown here is derived from an EMBL/GenBank/DDBJ whole genome shotgun (WGS) entry which is preliminary data.</text>
</comment>
<keyword evidence="1" id="KW-0472">Membrane</keyword>
<evidence type="ECO:0000313" key="3">
    <source>
        <dbReference type="Proteomes" id="UP001320766"/>
    </source>
</evidence>
<dbReference type="Proteomes" id="UP001320766">
    <property type="component" value="Unassembled WGS sequence"/>
</dbReference>
<dbReference type="RefSeq" id="WP_253771681.1">
    <property type="nucleotide sequence ID" value="NZ_BAAAVE010000006.1"/>
</dbReference>
<keyword evidence="1" id="KW-1133">Transmembrane helix</keyword>